<comment type="catalytic activity">
    <reaction evidence="1">
        <text>Thiol-dependent hydrolysis of ester, thioester, amide, peptide and isopeptide bonds formed by the C-terminal Gly of ubiquitin (a 76-residue protein attached to proteins as an intracellular targeting signal).</text>
        <dbReference type="EC" id="3.4.19.12"/>
    </reaction>
</comment>
<evidence type="ECO:0000313" key="10">
    <source>
        <dbReference type="EMBL" id="KAF0762979.1"/>
    </source>
</evidence>
<protein>
    <recommendedName>
        <fullName evidence="3">ubiquitinyl hydrolase 1</fullName>
        <ecNumber evidence="3">3.4.19.12</ecNumber>
    </recommendedName>
</protein>
<dbReference type="Gene3D" id="3.90.70.10">
    <property type="entry name" value="Cysteine proteinases"/>
    <property type="match status" value="1"/>
</dbReference>
<organism evidence="10 11">
    <name type="scientific">Aphis craccivora</name>
    <name type="common">Cowpea aphid</name>
    <dbReference type="NCBI Taxonomy" id="307492"/>
    <lineage>
        <taxon>Eukaryota</taxon>
        <taxon>Metazoa</taxon>
        <taxon>Ecdysozoa</taxon>
        <taxon>Arthropoda</taxon>
        <taxon>Hexapoda</taxon>
        <taxon>Insecta</taxon>
        <taxon>Pterygota</taxon>
        <taxon>Neoptera</taxon>
        <taxon>Paraneoptera</taxon>
        <taxon>Hemiptera</taxon>
        <taxon>Sternorrhyncha</taxon>
        <taxon>Aphidomorpha</taxon>
        <taxon>Aphidoidea</taxon>
        <taxon>Aphididae</taxon>
        <taxon>Aphidini</taxon>
        <taxon>Aphis</taxon>
        <taxon>Aphis</taxon>
    </lineage>
</organism>
<evidence type="ECO:0000256" key="4">
    <source>
        <dbReference type="ARBA" id="ARBA00022670"/>
    </source>
</evidence>
<keyword evidence="8" id="KW-0472">Membrane</keyword>
<dbReference type="PROSITE" id="PS50235">
    <property type="entry name" value="USP_3"/>
    <property type="match status" value="1"/>
</dbReference>
<dbReference type="GO" id="GO:0006508">
    <property type="term" value="P:proteolysis"/>
    <property type="evidence" value="ECO:0007669"/>
    <property type="project" value="UniProtKB-KW"/>
</dbReference>
<dbReference type="PROSITE" id="PS00973">
    <property type="entry name" value="USP_2"/>
    <property type="match status" value="1"/>
</dbReference>
<sequence length="956" mass="109044">MDNSSTQEFEFLDFTDINDMERGRLLHMLYSARNESWVSGEDGFKHPDFPWTFRGTQPQALPPPGLMNEVGNITHISDWNTAADEYDCGYSTVNGDAEPENPVMINGGNFVPGPPPPVYQMVPNPPVYMGNVPPPVHGYVPSQISPYQQPMYPGPEPPMDPNLRRPNISRNPKGIPPLPNVKRNNDIAYRHPDNMEMANYQSPPTYIAVPPPHYYYSPQNSPLYLPPHHGHPTYPMYTHPHPTLYNPYQQPGPPMYHSPPAGQVPQQPLLVESCKPNVNQIPPVHNIYPQVPENVNESSVDPEIISIPQDQEEELQIQPDNVEVSEIIPEETKDERLVIVSEVPIVVESIPQIESCEKVKEPPSIKTKKKKEPAPNIPSDVIQEIQKPEKEETKTEDVTPIVEFKEETCQEQASLPSNPPVLPEVQDAEPVKPVFKTWAGLFTGCTSTSSDKVFTLHGSSQPSTNTNTESIIMPSRIVPDNAIRTSVFITNNNQKQTLPVKPRPSSNNSISNIDDNTLHLQRLGEFLSVYNLDHKTAHLQPRGLTNRNTRCYINATLQALLTCPPFFNLMRSVQFKLKNRNNRGQQKTQTPILESMVQFIGEFQQLSIKNGRTTQQQRQATSVATQEIPDTGPAFEPSYVYKILPAFEEGRQEDAEEFMSYLLNGINDEMIELIKMSKSNISNGETQTEVDNIDNNNEWKEVNGKHKMVTRRTVMEKTPLSEIFRGQLRTRTVKNGENEPTENIEPFFTLKLDIEKAKSVREALDMLVNKDTLEGLTCPKTNREVDAYQQVTIDELPYVLLLHLKCFEYKQQKLTKIVKNVEFSVDLKIEPRLISKNSKINMKTRQYKLFAVVYHDGKEANKGHYFADVFYVALGRWLRFDDASVRFVTDKEVCQPKPPCMPYLLYYRRNDTIAALSAFDNKGRYYQNETPYWPSWTLGLYCLMTILLAYLKRDNY</sequence>
<keyword evidence="8" id="KW-1133">Transmembrane helix</keyword>
<evidence type="ECO:0000256" key="2">
    <source>
        <dbReference type="ARBA" id="ARBA00005427"/>
    </source>
</evidence>
<keyword evidence="7" id="KW-0788">Thiol protease</keyword>
<dbReference type="EMBL" id="VUJU01001992">
    <property type="protein sequence ID" value="KAF0762979.1"/>
    <property type="molecule type" value="Genomic_DNA"/>
</dbReference>
<dbReference type="PANTHER" id="PTHR24006">
    <property type="entry name" value="UBIQUITIN CARBOXYL-TERMINAL HYDROLASE"/>
    <property type="match status" value="1"/>
</dbReference>
<dbReference type="InterPro" id="IPR038765">
    <property type="entry name" value="Papain-like_cys_pep_sf"/>
</dbReference>
<name>A0A6G0YYF1_APHCR</name>
<dbReference type="EC" id="3.4.19.12" evidence="3"/>
<dbReference type="AlphaFoldDB" id="A0A6G0YYF1"/>
<dbReference type="GO" id="GO:0030330">
    <property type="term" value="P:DNA damage response, signal transduction by p53 class mediator"/>
    <property type="evidence" value="ECO:0007669"/>
    <property type="project" value="TreeGrafter"/>
</dbReference>
<keyword evidence="5" id="KW-0833">Ubl conjugation pathway</keyword>
<dbReference type="InterPro" id="IPR001394">
    <property type="entry name" value="Peptidase_C19_UCH"/>
</dbReference>
<feature type="transmembrane region" description="Helical" evidence="8">
    <location>
        <begin position="932"/>
        <end position="951"/>
    </location>
</feature>
<evidence type="ECO:0000313" key="11">
    <source>
        <dbReference type="Proteomes" id="UP000478052"/>
    </source>
</evidence>
<evidence type="ECO:0000259" key="9">
    <source>
        <dbReference type="PROSITE" id="PS50235"/>
    </source>
</evidence>
<dbReference type="GO" id="GO:0004843">
    <property type="term" value="F:cysteine-type deubiquitinase activity"/>
    <property type="evidence" value="ECO:0007669"/>
    <property type="project" value="UniProtKB-EC"/>
</dbReference>
<accession>A0A6G0YYF1</accession>
<evidence type="ECO:0000256" key="6">
    <source>
        <dbReference type="ARBA" id="ARBA00022801"/>
    </source>
</evidence>
<reference evidence="10 11" key="1">
    <citation type="submission" date="2019-08" db="EMBL/GenBank/DDBJ databases">
        <title>Whole genome of Aphis craccivora.</title>
        <authorList>
            <person name="Voronova N.V."/>
            <person name="Shulinski R.S."/>
            <person name="Bandarenka Y.V."/>
            <person name="Zhorov D.G."/>
            <person name="Warner D."/>
        </authorList>
    </citation>
    <scope>NUCLEOTIDE SEQUENCE [LARGE SCALE GENOMIC DNA]</scope>
    <source>
        <strain evidence="10">180601</strain>
        <tissue evidence="10">Whole Body</tissue>
    </source>
</reference>
<evidence type="ECO:0000256" key="8">
    <source>
        <dbReference type="SAM" id="Phobius"/>
    </source>
</evidence>
<dbReference type="InterPro" id="IPR050164">
    <property type="entry name" value="Peptidase_C19"/>
</dbReference>
<keyword evidence="6 10" id="KW-0378">Hydrolase</keyword>
<dbReference type="InterPro" id="IPR028889">
    <property type="entry name" value="USP"/>
</dbReference>
<evidence type="ECO:0000256" key="5">
    <source>
        <dbReference type="ARBA" id="ARBA00022786"/>
    </source>
</evidence>
<evidence type="ECO:0000256" key="7">
    <source>
        <dbReference type="ARBA" id="ARBA00022807"/>
    </source>
</evidence>
<keyword evidence="4" id="KW-0645">Protease</keyword>
<dbReference type="Pfam" id="PF00443">
    <property type="entry name" value="UCH"/>
    <property type="match status" value="1"/>
</dbReference>
<dbReference type="GO" id="GO:0005634">
    <property type="term" value="C:nucleus"/>
    <property type="evidence" value="ECO:0007669"/>
    <property type="project" value="TreeGrafter"/>
</dbReference>
<dbReference type="OrthoDB" id="429671at2759"/>
<proteinExistence type="inferred from homology"/>
<dbReference type="InterPro" id="IPR018200">
    <property type="entry name" value="USP_CS"/>
</dbReference>
<gene>
    <name evidence="10" type="ORF">FWK35_00005855</name>
</gene>
<evidence type="ECO:0000256" key="1">
    <source>
        <dbReference type="ARBA" id="ARBA00000707"/>
    </source>
</evidence>
<feature type="domain" description="USP" evidence="9">
    <location>
        <begin position="542"/>
        <end position="910"/>
    </location>
</feature>
<dbReference type="FunFam" id="3.90.70.10:FF:000092">
    <property type="entry name" value="Ubiquitin carboxyl-terminal hydrolase"/>
    <property type="match status" value="1"/>
</dbReference>
<comment type="caution">
    <text evidence="10">The sequence shown here is derived from an EMBL/GenBank/DDBJ whole genome shotgun (WGS) entry which is preliminary data.</text>
</comment>
<dbReference type="GO" id="GO:0016579">
    <property type="term" value="P:protein deubiquitination"/>
    <property type="evidence" value="ECO:0007669"/>
    <property type="project" value="InterPro"/>
</dbReference>
<evidence type="ECO:0000256" key="3">
    <source>
        <dbReference type="ARBA" id="ARBA00012759"/>
    </source>
</evidence>
<keyword evidence="8" id="KW-0812">Transmembrane</keyword>
<dbReference type="PANTHER" id="PTHR24006:SF687">
    <property type="entry name" value="UBIQUITIN CARBOXYL-TERMINAL HYDROLASE 10"/>
    <property type="match status" value="1"/>
</dbReference>
<keyword evidence="11" id="KW-1185">Reference proteome</keyword>
<comment type="similarity">
    <text evidence="2">Belongs to the peptidase C19 family. USP10 subfamily.</text>
</comment>
<dbReference type="SUPFAM" id="SSF54001">
    <property type="entry name" value="Cysteine proteinases"/>
    <property type="match status" value="1"/>
</dbReference>
<dbReference type="GO" id="GO:0005829">
    <property type="term" value="C:cytosol"/>
    <property type="evidence" value="ECO:0007669"/>
    <property type="project" value="TreeGrafter"/>
</dbReference>
<dbReference type="GO" id="GO:0010506">
    <property type="term" value="P:regulation of autophagy"/>
    <property type="evidence" value="ECO:0007669"/>
    <property type="project" value="TreeGrafter"/>
</dbReference>
<dbReference type="Proteomes" id="UP000478052">
    <property type="component" value="Unassembled WGS sequence"/>
</dbReference>